<dbReference type="RefSeq" id="XP_014179276.1">
    <property type="nucleotide sequence ID" value="XM_014323801.1"/>
</dbReference>
<reference evidence="1 2" key="1">
    <citation type="journal article" date="2012" name="Eukaryot. Cell">
        <title>Draft genome sequence of CBS 2479, the standard type strain of Trichosporon asahii.</title>
        <authorList>
            <person name="Yang R.Y."/>
            <person name="Li H.T."/>
            <person name="Zhu H."/>
            <person name="Zhou G.P."/>
            <person name="Wang M."/>
            <person name="Wang L."/>
        </authorList>
    </citation>
    <scope>NUCLEOTIDE SEQUENCE [LARGE SCALE GENOMIC DNA]</scope>
    <source>
        <strain evidence="2">ATCC 90039 / CBS 2479 / JCM 2466 / KCTC 7840 / NCYC 2677 / UAMH 7654</strain>
    </source>
</reference>
<evidence type="ECO:0000313" key="2">
    <source>
        <dbReference type="Proteomes" id="UP000002748"/>
    </source>
</evidence>
<dbReference type="SUPFAM" id="SSF52540">
    <property type="entry name" value="P-loop containing nucleoside triphosphate hydrolases"/>
    <property type="match status" value="1"/>
</dbReference>
<sequence length="181" mass="19616">MSTDAHDTVARTIFLNGTVGSGKTTTATAIGSVLEERQVPHAVIDIDQLSTRWPSPADDPFDFRLTLANVISVAANYRAAGVQIVVLAGVIETTHQLRQYEEGLGVGGAIFDHVKLVAPPSVVKQRLLARHEDEDELQWHVKRAPELAMILDSAGLPGPTFDTNQPLKPLAQRIIQTVLDP</sequence>
<dbReference type="KEGG" id="tasa:A1Q1_02539"/>
<evidence type="ECO:0000313" key="1">
    <source>
        <dbReference type="EMBL" id="EJT48407.1"/>
    </source>
</evidence>
<protein>
    <recommendedName>
        <fullName evidence="3">Adenylylsulfate kinase</fullName>
    </recommendedName>
</protein>
<gene>
    <name evidence="1" type="ORF">A1Q1_02539</name>
</gene>
<comment type="caution">
    <text evidence="1">The sequence shown here is derived from an EMBL/GenBank/DDBJ whole genome shotgun (WGS) entry which is preliminary data.</text>
</comment>
<name>J6EZV6_TRIAS</name>
<dbReference type="Proteomes" id="UP000002748">
    <property type="component" value="Unassembled WGS sequence"/>
</dbReference>
<dbReference type="HOGENOM" id="CLU_103816_0_0_1"/>
<dbReference type="AlphaFoldDB" id="J6EZV6"/>
<organism evidence="1 2">
    <name type="scientific">Trichosporon asahii var. asahii (strain ATCC 90039 / CBS 2479 / JCM 2466 / KCTC 7840 / NBRC 103889/ NCYC 2677 / UAMH 7654)</name>
    <name type="common">Yeast</name>
    <dbReference type="NCBI Taxonomy" id="1186058"/>
    <lineage>
        <taxon>Eukaryota</taxon>
        <taxon>Fungi</taxon>
        <taxon>Dikarya</taxon>
        <taxon>Basidiomycota</taxon>
        <taxon>Agaricomycotina</taxon>
        <taxon>Tremellomycetes</taxon>
        <taxon>Trichosporonales</taxon>
        <taxon>Trichosporonaceae</taxon>
        <taxon>Trichosporon</taxon>
    </lineage>
</organism>
<proteinExistence type="predicted"/>
<evidence type="ECO:0008006" key="3">
    <source>
        <dbReference type="Google" id="ProtNLM"/>
    </source>
</evidence>
<dbReference type="OrthoDB" id="10502779at2759"/>
<dbReference type="Gene3D" id="3.40.50.300">
    <property type="entry name" value="P-loop containing nucleotide triphosphate hydrolases"/>
    <property type="match status" value="1"/>
</dbReference>
<dbReference type="GeneID" id="25986053"/>
<accession>J6EZV6</accession>
<dbReference type="VEuPathDB" id="FungiDB:A1Q1_02539"/>
<dbReference type="EMBL" id="ALBS01000204">
    <property type="protein sequence ID" value="EJT48407.1"/>
    <property type="molecule type" value="Genomic_DNA"/>
</dbReference>
<dbReference type="InterPro" id="IPR027417">
    <property type="entry name" value="P-loop_NTPase"/>
</dbReference>